<sequence>MNRLKKYSWLFALFGFLGFKELNGNPIGLIYFAFFGQLSHIWWNKLGDYEDERLTSNKHRAGFIAFSTGFFIIIVVSVLINLYTVDLLTLYRIQLLILALTYAISINLWAFLTYRFDVGN</sequence>
<feature type="transmembrane region" description="Helical" evidence="1">
    <location>
        <begin position="95"/>
        <end position="114"/>
    </location>
</feature>
<keyword evidence="1" id="KW-0812">Transmembrane</keyword>
<name>A0A0C7QRT1_PARSO</name>
<feature type="transmembrane region" description="Helical" evidence="1">
    <location>
        <begin position="61"/>
        <end position="83"/>
    </location>
</feature>
<evidence type="ECO:0000313" key="2">
    <source>
        <dbReference type="EMBL" id="CEQ03367.1"/>
    </source>
</evidence>
<dbReference type="Proteomes" id="UP000049127">
    <property type="component" value="Unassembled WGS sequence"/>
</dbReference>
<gene>
    <name evidence="2" type="ORF">R28058_11001</name>
</gene>
<protein>
    <submittedName>
        <fullName evidence="2">Protein of uncharacterized function (DUF3796)</fullName>
    </submittedName>
</protein>
<dbReference type="AlphaFoldDB" id="A0A0C7QRT1"/>
<evidence type="ECO:0000256" key="1">
    <source>
        <dbReference type="SAM" id="Phobius"/>
    </source>
</evidence>
<reference evidence="2 3" key="1">
    <citation type="submission" date="2015-01" db="EMBL/GenBank/DDBJ databases">
        <authorList>
            <person name="Aslett A.Martin."/>
            <person name="De Silva Nishadi"/>
        </authorList>
    </citation>
    <scope>NUCLEOTIDE SEQUENCE [LARGE SCALE GENOMIC DNA]</scope>
    <source>
        <strain evidence="2 3">R28058</strain>
    </source>
</reference>
<dbReference type="EMBL" id="CEKZ01000003">
    <property type="protein sequence ID" value="CEQ03367.1"/>
    <property type="molecule type" value="Genomic_DNA"/>
</dbReference>
<proteinExistence type="predicted"/>
<evidence type="ECO:0000313" key="3">
    <source>
        <dbReference type="Proteomes" id="UP000049127"/>
    </source>
</evidence>
<keyword evidence="1" id="KW-0472">Membrane</keyword>
<accession>A0A0C7QRT1</accession>
<dbReference type="OrthoDB" id="2200339at2"/>
<dbReference type="RefSeq" id="WP_055341722.1">
    <property type="nucleotide sequence ID" value="NZ_CDNI01000003.1"/>
</dbReference>
<keyword evidence="1" id="KW-1133">Transmembrane helix</keyword>
<organism evidence="2 3">
    <name type="scientific">Paraclostridium sordellii</name>
    <name type="common">Clostridium sordellii</name>
    <dbReference type="NCBI Taxonomy" id="1505"/>
    <lineage>
        <taxon>Bacteria</taxon>
        <taxon>Bacillati</taxon>
        <taxon>Bacillota</taxon>
        <taxon>Clostridia</taxon>
        <taxon>Peptostreptococcales</taxon>
        <taxon>Peptostreptococcaceae</taxon>
        <taxon>Paraclostridium</taxon>
    </lineage>
</organism>